<evidence type="ECO:0000313" key="11">
    <source>
        <dbReference type="EMBL" id="CRL01251.1"/>
    </source>
</evidence>
<keyword evidence="7 9" id="KW-0539">Nucleus</keyword>
<keyword evidence="4 9" id="KW-0805">Transcription regulation</keyword>
<keyword evidence="5 9" id="KW-0010">Activator</keyword>
<dbReference type="GO" id="GO:0016592">
    <property type="term" value="C:mediator complex"/>
    <property type="evidence" value="ECO:0007669"/>
    <property type="project" value="InterPro"/>
</dbReference>
<comment type="function">
    <text evidence="9">Component of the Mediator complex, a coactivator involved in the regulated transcription of nearly all RNA polymerase II-dependent genes. Mediator functions as a bridge to convey information from gene-specific regulatory proteins to the basal RNA polymerase II transcription machinery. Mediator is recruited to promoters by direct interactions with regulatory proteins and serves as a scaffold for the assembly of a functional pre-initiation complex with RNA polymerase II and the general transcription factors.</text>
</comment>
<protein>
    <recommendedName>
        <fullName evidence="3 9">Mediator of RNA polymerase II transcription subunit 11</fullName>
    </recommendedName>
    <alternativeName>
        <fullName evidence="8 9">Mediator complex subunit 11</fullName>
    </alternativeName>
</protein>
<feature type="region of interest" description="Disordered" evidence="10">
    <location>
        <begin position="104"/>
        <end position="127"/>
    </location>
</feature>
<proteinExistence type="inferred from homology"/>
<comment type="similarity">
    <text evidence="2 9">Belongs to the Mediator complex subunit 11 family.</text>
</comment>
<dbReference type="EMBL" id="CVRI01000055">
    <property type="protein sequence ID" value="CRL01251.1"/>
    <property type="molecule type" value="Genomic_DNA"/>
</dbReference>
<keyword evidence="6 9" id="KW-0804">Transcription</keyword>
<dbReference type="Gene3D" id="1.10.287.3490">
    <property type="match status" value="1"/>
</dbReference>
<accession>A0A1J1IM01</accession>
<comment type="subunit">
    <text evidence="9">Component of the Mediator complex.</text>
</comment>
<reference evidence="11 12" key="1">
    <citation type="submission" date="2015-04" db="EMBL/GenBank/DDBJ databases">
        <authorList>
            <person name="Syromyatnikov M.Y."/>
            <person name="Popov V.N."/>
        </authorList>
    </citation>
    <scope>NUCLEOTIDE SEQUENCE [LARGE SCALE GENOMIC DNA]</scope>
</reference>
<feature type="compositionally biased region" description="Polar residues" evidence="10">
    <location>
        <begin position="115"/>
        <end position="127"/>
    </location>
</feature>
<dbReference type="PANTHER" id="PTHR22890">
    <property type="entry name" value="MEDIATOR OF RNA POLYMERASE II TRANSCRIPTION SUBUNIT 11"/>
    <property type="match status" value="1"/>
</dbReference>
<evidence type="ECO:0000313" key="12">
    <source>
        <dbReference type="Proteomes" id="UP000183832"/>
    </source>
</evidence>
<evidence type="ECO:0000256" key="8">
    <source>
        <dbReference type="ARBA" id="ARBA00032011"/>
    </source>
</evidence>
<dbReference type="Proteomes" id="UP000183832">
    <property type="component" value="Unassembled WGS sequence"/>
</dbReference>
<name>A0A1J1IM01_9DIPT</name>
<comment type="subcellular location">
    <subcellularLocation>
        <location evidence="1 9">Nucleus</location>
    </subcellularLocation>
</comment>
<dbReference type="OrthoDB" id="5418434at2759"/>
<evidence type="ECO:0000256" key="7">
    <source>
        <dbReference type="ARBA" id="ARBA00023242"/>
    </source>
</evidence>
<evidence type="ECO:0000256" key="6">
    <source>
        <dbReference type="ARBA" id="ARBA00023163"/>
    </source>
</evidence>
<evidence type="ECO:0000256" key="3">
    <source>
        <dbReference type="ARBA" id="ARBA00019621"/>
    </source>
</evidence>
<dbReference type="STRING" id="568069.A0A1J1IM01"/>
<dbReference type="GO" id="GO:0006357">
    <property type="term" value="P:regulation of transcription by RNA polymerase II"/>
    <property type="evidence" value="ECO:0007669"/>
    <property type="project" value="InterPro"/>
</dbReference>
<dbReference type="AlphaFoldDB" id="A0A1J1IM01"/>
<evidence type="ECO:0000256" key="9">
    <source>
        <dbReference type="RuleBase" id="RU364147"/>
    </source>
</evidence>
<sequence length="127" mass="14277">MANPLEKIQALDAIEKEIILCIQSAGNALQELSKEKPSQKNAENHTSQFLKSVNSIENKLSDQINYLLQVSTTSAHEGSGYASAKVLQMAWHRMHNVRHRIKELEDAGNKHAKKQSQNMSLSNNLQR</sequence>
<keyword evidence="12" id="KW-1185">Reference proteome</keyword>
<dbReference type="FunFam" id="1.10.287.3490:FF:000001">
    <property type="entry name" value="Mediator of RNA polymerase II transcription subunit 11"/>
    <property type="match status" value="1"/>
</dbReference>
<dbReference type="InterPro" id="IPR019404">
    <property type="entry name" value="Mediator_Med11"/>
</dbReference>
<organism evidence="11 12">
    <name type="scientific">Clunio marinus</name>
    <dbReference type="NCBI Taxonomy" id="568069"/>
    <lineage>
        <taxon>Eukaryota</taxon>
        <taxon>Metazoa</taxon>
        <taxon>Ecdysozoa</taxon>
        <taxon>Arthropoda</taxon>
        <taxon>Hexapoda</taxon>
        <taxon>Insecta</taxon>
        <taxon>Pterygota</taxon>
        <taxon>Neoptera</taxon>
        <taxon>Endopterygota</taxon>
        <taxon>Diptera</taxon>
        <taxon>Nematocera</taxon>
        <taxon>Chironomoidea</taxon>
        <taxon>Chironomidae</taxon>
        <taxon>Clunio</taxon>
    </lineage>
</organism>
<evidence type="ECO:0000256" key="10">
    <source>
        <dbReference type="SAM" id="MobiDB-lite"/>
    </source>
</evidence>
<evidence type="ECO:0000256" key="1">
    <source>
        <dbReference type="ARBA" id="ARBA00004123"/>
    </source>
</evidence>
<dbReference type="Pfam" id="PF10280">
    <property type="entry name" value="Med11"/>
    <property type="match status" value="1"/>
</dbReference>
<evidence type="ECO:0000256" key="2">
    <source>
        <dbReference type="ARBA" id="ARBA00008186"/>
    </source>
</evidence>
<evidence type="ECO:0000256" key="4">
    <source>
        <dbReference type="ARBA" id="ARBA00023015"/>
    </source>
</evidence>
<evidence type="ECO:0000256" key="5">
    <source>
        <dbReference type="ARBA" id="ARBA00023159"/>
    </source>
</evidence>
<gene>
    <name evidence="9" type="primary">MED11</name>
    <name evidence="11" type="ORF">CLUMA_CG014282</name>
</gene>
<dbReference type="GO" id="GO:0003712">
    <property type="term" value="F:transcription coregulator activity"/>
    <property type="evidence" value="ECO:0007669"/>
    <property type="project" value="InterPro"/>
</dbReference>